<evidence type="ECO:0000256" key="2">
    <source>
        <dbReference type="ARBA" id="ARBA00022737"/>
    </source>
</evidence>
<evidence type="ECO:0000256" key="1">
    <source>
        <dbReference type="ARBA" id="ARBA00022664"/>
    </source>
</evidence>
<keyword evidence="2" id="KW-0677">Repeat</keyword>
<dbReference type="eggNOG" id="KOG1847">
    <property type="taxonomic scope" value="Eukaryota"/>
</dbReference>
<feature type="region of interest" description="Disordered" evidence="7">
    <location>
        <begin position="331"/>
        <end position="359"/>
    </location>
</feature>
<evidence type="ECO:0000256" key="5">
    <source>
        <dbReference type="ARBA" id="ARBA00023163"/>
    </source>
</evidence>
<protein>
    <recommendedName>
        <fullName evidence="8">SURP motif domain-containing protein</fullName>
    </recommendedName>
</protein>
<dbReference type="InterPro" id="IPR040397">
    <property type="entry name" value="SWAP"/>
</dbReference>
<dbReference type="PROSITE" id="PS50128">
    <property type="entry name" value="SURP"/>
    <property type="match status" value="2"/>
</dbReference>
<evidence type="ECO:0000259" key="8">
    <source>
        <dbReference type="PROSITE" id="PS50128"/>
    </source>
</evidence>
<dbReference type="EnsemblMetazoa" id="PHUM608690-RA">
    <property type="protein sequence ID" value="PHUM608690-PA"/>
    <property type="gene ID" value="PHUM608690"/>
</dbReference>
<dbReference type="KEGG" id="phu:Phum_PHUM608690"/>
<feature type="domain" description="SURP motif" evidence="8">
    <location>
        <begin position="188"/>
        <end position="230"/>
    </location>
</feature>
<feature type="compositionally biased region" description="Polar residues" evidence="7">
    <location>
        <begin position="331"/>
        <end position="354"/>
    </location>
</feature>
<feature type="region of interest" description="Disordered" evidence="7">
    <location>
        <begin position="575"/>
        <end position="674"/>
    </location>
</feature>
<dbReference type="VEuPathDB" id="VectorBase:PHUM608690"/>
<dbReference type="SUPFAM" id="SSF109905">
    <property type="entry name" value="Surp module (SWAP domain)"/>
    <property type="match status" value="2"/>
</dbReference>
<dbReference type="Pfam" id="PF09750">
    <property type="entry name" value="DRY_EERY"/>
    <property type="match status" value="1"/>
</dbReference>
<reference evidence="9" key="2">
    <citation type="submission" date="2007-04" db="EMBL/GenBank/DDBJ databases">
        <title>The genome of the human body louse.</title>
        <authorList>
            <consortium name="The Human Body Louse Genome Consortium"/>
            <person name="Kirkness E."/>
            <person name="Walenz B."/>
            <person name="Hass B."/>
            <person name="Bruggner R."/>
            <person name="Strausberg R."/>
        </authorList>
    </citation>
    <scope>NUCLEOTIDE SEQUENCE</scope>
    <source>
        <strain evidence="9">USDA</strain>
    </source>
</reference>
<dbReference type="RefSeq" id="XP_002433006.1">
    <property type="nucleotide sequence ID" value="XM_002432961.1"/>
</dbReference>
<dbReference type="GO" id="GO:0000395">
    <property type="term" value="P:mRNA 5'-splice site recognition"/>
    <property type="evidence" value="ECO:0007669"/>
    <property type="project" value="TreeGrafter"/>
</dbReference>
<keyword evidence="1" id="KW-0507">mRNA processing</keyword>
<feature type="domain" description="SURP motif" evidence="8">
    <location>
        <begin position="364"/>
        <end position="404"/>
    </location>
</feature>
<dbReference type="AlphaFoldDB" id="E0W3R2"/>
<dbReference type="InterPro" id="IPR035967">
    <property type="entry name" value="SWAP/Surp_sf"/>
</dbReference>
<dbReference type="SMART" id="SM00648">
    <property type="entry name" value="SWAP"/>
    <property type="match status" value="2"/>
</dbReference>
<evidence type="ECO:0000256" key="6">
    <source>
        <dbReference type="ARBA" id="ARBA00023187"/>
    </source>
</evidence>
<dbReference type="STRING" id="121224.E0W3R2"/>
<keyword evidence="4" id="KW-0805">Transcription regulation</keyword>
<keyword evidence="5" id="KW-0804">Transcription</keyword>
<reference evidence="9" key="1">
    <citation type="submission" date="2007-04" db="EMBL/GenBank/DDBJ databases">
        <title>Annotation of Pediculus humanus corporis strain USDA.</title>
        <authorList>
            <person name="Kirkness E."/>
            <person name="Hannick L."/>
            <person name="Hass B."/>
            <person name="Bruggner R."/>
            <person name="Lawson D."/>
            <person name="Bidwell S."/>
            <person name="Joardar V."/>
            <person name="Caler E."/>
            <person name="Walenz B."/>
            <person name="Inman J."/>
            <person name="Schobel S."/>
            <person name="Galinsky K."/>
            <person name="Amedeo P."/>
            <person name="Strausberg R."/>
        </authorList>
    </citation>
    <scope>NUCLEOTIDE SEQUENCE</scope>
    <source>
        <strain evidence="9">USDA</strain>
    </source>
</reference>
<keyword evidence="3" id="KW-0694">RNA-binding</keyword>
<name>E0W3R2_PEDHC</name>
<accession>E0W3R2</accession>
<dbReference type="CTD" id="8237147"/>
<dbReference type="Proteomes" id="UP000009046">
    <property type="component" value="Unassembled WGS sequence"/>
</dbReference>
<evidence type="ECO:0000256" key="4">
    <source>
        <dbReference type="ARBA" id="ARBA00023015"/>
    </source>
</evidence>
<dbReference type="InterPro" id="IPR019147">
    <property type="entry name" value="SWAP_N_domain"/>
</dbReference>
<dbReference type="EMBL" id="DS235882">
    <property type="protein sequence ID" value="EEB20268.1"/>
    <property type="molecule type" value="Genomic_DNA"/>
</dbReference>
<sequence>MASRLKDDVTINKNNETDDLLIFGYSCKLFRDDEKALYIDQGKHLIPWMGDESLKIDRYDARGTLFDLKHVEAPSGGFDRYFGLTDIEKQVESMCDEERYRALITNEEEETMYQEEELKRLHYAISDKGNSYGQVEYKYEGETNTEEYNSEKNIEKADIGDDEPFVSSPLLDLPLNMVLPETVKHNAIIEKTAMFISNQGPQMEILLKMKQAGNPQFNFLSFDDPLHSYYRHLLMAIKGGRYKPDLESTNKKSNVESEEDDHYLHPSLASSVSKVELAPSIPSINYKPSAHCAYSMLVNKIKDKTLNEQGNEVNKVKEVIGNLRDNEINEENGSYIDSSKNTSLNKHSINSQTPSTPPNDMQVIIDKMASYVAKNGRDFETVVRMKNDSRFEFLNSNHVFNPYYQFKVKQYENLEKSTKSETKMKLENCTVKVRDDSKSKLTPVSFSIKKPKESEPVIEKSALPVEESSDEEAKNECKERELLEAKEKEIKEDIVTIDLAAQEEKEEKNKKILATERLKDKLTAAAREKVAMATKEKQLQLDRKRRAAAFLKAIHSEPGTKGNVVVFGPQLPGIMEGTERDEESSSDVITNIPDLLDDGKKDKLKSPECLNNKSLKVSNDRHQRSSSGVRHKHREKYQSKVDKSEKSSGEEHKNKDVNDRISESSISTEEDDSRKRILYQDKMKRLEDDHSTLVFLLVFI</sequence>
<dbReference type="HOGENOM" id="CLU_393961_0_0_1"/>
<evidence type="ECO:0000256" key="7">
    <source>
        <dbReference type="SAM" id="MobiDB-lite"/>
    </source>
</evidence>
<reference evidence="10" key="3">
    <citation type="submission" date="2020-05" db="UniProtKB">
        <authorList>
            <consortium name="EnsemblMetazoa"/>
        </authorList>
    </citation>
    <scope>IDENTIFICATION</scope>
    <source>
        <strain evidence="10">USDA</strain>
    </source>
</reference>
<dbReference type="Pfam" id="PF01805">
    <property type="entry name" value="Surp"/>
    <property type="match status" value="2"/>
</dbReference>
<dbReference type="OMA" id="PPRIRYY"/>
<evidence type="ECO:0000313" key="11">
    <source>
        <dbReference type="Proteomes" id="UP000009046"/>
    </source>
</evidence>
<dbReference type="InterPro" id="IPR000061">
    <property type="entry name" value="Surp"/>
</dbReference>
<dbReference type="OrthoDB" id="5836667at2759"/>
<evidence type="ECO:0000256" key="3">
    <source>
        <dbReference type="ARBA" id="ARBA00022884"/>
    </source>
</evidence>
<evidence type="ECO:0000313" key="9">
    <source>
        <dbReference type="EMBL" id="EEB20268.1"/>
    </source>
</evidence>
<keyword evidence="6" id="KW-0508">mRNA splicing</keyword>
<feature type="compositionally biased region" description="Basic and acidic residues" evidence="7">
    <location>
        <begin position="636"/>
        <end position="662"/>
    </location>
</feature>
<dbReference type="GeneID" id="8237147"/>
<evidence type="ECO:0000313" key="10">
    <source>
        <dbReference type="EnsemblMetazoa" id="PHUM608690-PA"/>
    </source>
</evidence>
<dbReference type="EMBL" id="AAZO01007439">
    <property type="status" value="NOT_ANNOTATED_CDS"/>
    <property type="molecule type" value="Genomic_DNA"/>
</dbReference>
<organism>
    <name type="scientific">Pediculus humanus subsp. corporis</name>
    <name type="common">Body louse</name>
    <dbReference type="NCBI Taxonomy" id="121224"/>
    <lineage>
        <taxon>Eukaryota</taxon>
        <taxon>Metazoa</taxon>
        <taxon>Ecdysozoa</taxon>
        <taxon>Arthropoda</taxon>
        <taxon>Hexapoda</taxon>
        <taxon>Insecta</taxon>
        <taxon>Pterygota</taxon>
        <taxon>Neoptera</taxon>
        <taxon>Paraneoptera</taxon>
        <taxon>Psocodea</taxon>
        <taxon>Troctomorpha</taxon>
        <taxon>Phthiraptera</taxon>
        <taxon>Anoplura</taxon>
        <taxon>Pediculidae</taxon>
        <taxon>Pediculus</taxon>
    </lineage>
</organism>
<dbReference type="FunCoup" id="E0W3R2">
    <property type="interactions" value="1977"/>
</dbReference>
<keyword evidence="11" id="KW-1185">Reference proteome</keyword>
<dbReference type="GO" id="GO:0003723">
    <property type="term" value="F:RNA binding"/>
    <property type="evidence" value="ECO:0007669"/>
    <property type="project" value="UniProtKB-KW"/>
</dbReference>
<dbReference type="PANTHER" id="PTHR13161">
    <property type="entry name" value="SPLICING FACTOR SUPPRESSOR OF WHITE APRICOT"/>
    <property type="match status" value="1"/>
</dbReference>
<dbReference type="InParanoid" id="E0W3R2"/>
<dbReference type="EMBL" id="AAZO01007440">
    <property type="status" value="NOT_ANNOTATED_CDS"/>
    <property type="molecule type" value="Genomic_DNA"/>
</dbReference>
<gene>
    <name evidence="10" type="primary">8237147</name>
    <name evidence="9" type="ORF">Phum_PHUM608690</name>
</gene>
<dbReference type="SMART" id="SM01141">
    <property type="entry name" value="DRY_EERY"/>
    <property type="match status" value="1"/>
</dbReference>
<feature type="compositionally biased region" description="Basic and acidic residues" evidence="7">
    <location>
        <begin position="597"/>
        <end position="606"/>
    </location>
</feature>
<dbReference type="Gene3D" id="1.10.10.790">
    <property type="entry name" value="Surp module"/>
    <property type="match status" value="2"/>
</dbReference>
<proteinExistence type="predicted"/>
<dbReference type="PANTHER" id="PTHR13161:SF15">
    <property type="entry name" value="SPLICING FACTOR, SUPPRESSOR OF WHITE-APRICOT HOMOLOG"/>
    <property type="match status" value="1"/>
</dbReference>